<comment type="caution">
    <text evidence="2">The sequence shown here is derived from an EMBL/GenBank/DDBJ whole genome shotgun (WGS) entry which is preliminary data.</text>
</comment>
<evidence type="ECO:0000256" key="1">
    <source>
        <dbReference type="SAM" id="MobiDB-lite"/>
    </source>
</evidence>
<feature type="compositionally biased region" description="Polar residues" evidence="1">
    <location>
        <begin position="332"/>
        <end position="341"/>
    </location>
</feature>
<dbReference type="EMBL" id="BKCP01004224">
    <property type="protein sequence ID" value="GER29664.1"/>
    <property type="molecule type" value="Genomic_DNA"/>
</dbReference>
<feature type="region of interest" description="Disordered" evidence="1">
    <location>
        <begin position="289"/>
        <end position="347"/>
    </location>
</feature>
<sequence length="370" mass="41538">MEALRETFWDFSSLIMGCFLGCFGGKKDQRRRRRRLSRGSPQRQRNRVENVHHDKTVLSIKETVTISEQPIKETVTISEQPAKELQNKTEAVEQRSPSSSPSPSPKKRVTFNSDITTYEHVPVHDSIESLPECPENIEKEKEVPVDEEVESKPIFTRDRSVNSVLNPVENTAQWKVVKSKGTTNLLRPPPQKENCELPCVSLSSEPTFKNKTEQSRKNGNREVAAVDASLSNWLSSPEVTPPKKKTSDFGGFFETSISGKTNLSEGRNSVRSFEDRPILGALTVEELRQISATNSPRKSPSRSPDEMPIIGSVGTYWNDSSSKKQSDYSSSFNNGIPNTSSKYREDKRVNWNSMPFEARLESALLSQGAS</sequence>
<dbReference type="GO" id="GO:0016853">
    <property type="term" value="F:isomerase activity"/>
    <property type="evidence" value="ECO:0007669"/>
    <property type="project" value="UniProtKB-KW"/>
</dbReference>
<dbReference type="AlphaFoldDB" id="A0A5A7PAM5"/>
<protein>
    <submittedName>
        <fullName evidence="2">N-(5'-phosphoribosyl)anthranilate isomerase</fullName>
    </submittedName>
</protein>
<evidence type="ECO:0000313" key="2">
    <source>
        <dbReference type="EMBL" id="GER29664.1"/>
    </source>
</evidence>
<dbReference type="PANTHER" id="PTHR33318:SF4">
    <property type="entry name" value="OS04G0511700 PROTEIN"/>
    <property type="match status" value="1"/>
</dbReference>
<keyword evidence="2" id="KW-0413">Isomerase</keyword>
<evidence type="ECO:0000313" key="3">
    <source>
        <dbReference type="Proteomes" id="UP000325081"/>
    </source>
</evidence>
<proteinExistence type="predicted"/>
<dbReference type="InterPro" id="IPR039300">
    <property type="entry name" value="JASON"/>
</dbReference>
<name>A0A5A7PAM5_STRAF</name>
<feature type="compositionally biased region" description="Basic and acidic residues" evidence="1">
    <location>
        <begin position="81"/>
        <end position="93"/>
    </location>
</feature>
<feature type="region of interest" description="Disordered" evidence="1">
    <location>
        <begin position="31"/>
        <end position="50"/>
    </location>
</feature>
<gene>
    <name evidence="2" type="ORF">STAS_05550</name>
</gene>
<keyword evidence="3" id="KW-1185">Reference proteome</keyword>
<dbReference type="GO" id="GO:0007142">
    <property type="term" value="P:male meiosis II"/>
    <property type="evidence" value="ECO:0007669"/>
    <property type="project" value="InterPro"/>
</dbReference>
<reference evidence="3" key="1">
    <citation type="journal article" date="2019" name="Curr. Biol.">
        <title>Genome Sequence of Striga asiatica Provides Insight into the Evolution of Plant Parasitism.</title>
        <authorList>
            <person name="Yoshida S."/>
            <person name="Kim S."/>
            <person name="Wafula E.K."/>
            <person name="Tanskanen J."/>
            <person name="Kim Y.M."/>
            <person name="Honaas L."/>
            <person name="Yang Z."/>
            <person name="Spallek T."/>
            <person name="Conn C.E."/>
            <person name="Ichihashi Y."/>
            <person name="Cheong K."/>
            <person name="Cui S."/>
            <person name="Der J.P."/>
            <person name="Gundlach H."/>
            <person name="Jiao Y."/>
            <person name="Hori C."/>
            <person name="Ishida J.K."/>
            <person name="Kasahara H."/>
            <person name="Kiba T."/>
            <person name="Kim M.S."/>
            <person name="Koo N."/>
            <person name="Laohavisit A."/>
            <person name="Lee Y.H."/>
            <person name="Lumba S."/>
            <person name="McCourt P."/>
            <person name="Mortimer J.C."/>
            <person name="Mutuku J.M."/>
            <person name="Nomura T."/>
            <person name="Sasaki-Sekimoto Y."/>
            <person name="Seto Y."/>
            <person name="Wang Y."/>
            <person name="Wakatake T."/>
            <person name="Sakakibara H."/>
            <person name="Demura T."/>
            <person name="Yamaguchi S."/>
            <person name="Yoneyama K."/>
            <person name="Manabe R.I."/>
            <person name="Nelson D.C."/>
            <person name="Schulman A.H."/>
            <person name="Timko M.P."/>
            <person name="dePamphilis C.W."/>
            <person name="Choi D."/>
            <person name="Shirasu K."/>
        </authorList>
    </citation>
    <scope>NUCLEOTIDE SEQUENCE [LARGE SCALE GENOMIC DNA]</scope>
    <source>
        <strain evidence="3">cv. UVA1</strain>
    </source>
</reference>
<dbReference type="Proteomes" id="UP000325081">
    <property type="component" value="Unassembled WGS sequence"/>
</dbReference>
<dbReference type="OrthoDB" id="1925835at2759"/>
<organism evidence="2 3">
    <name type="scientific">Striga asiatica</name>
    <name type="common">Asiatic witchweed</name>
    <name type="synonym">Buchnera asiatica</name>
    <dbReference type="NCBI Taxonomy" id="4170"/>
    <lineage>
        <taxon>Eukaryota</taxon>
        <taxon>Viridiplantae</taxon>
        <taxon>Streptophyta</taxon>
        <taxon>Embryophyta</taxon>
        <taxon>Tracheophyta</taxon>
        <taxon>Spermatophyta</taxon>
        <taxon>Magnoliopsida</taxon>
        <taxon>eudicotyledons</taxon>
        <taxon>Gunneridae</taxon>
        <taxon>Pentapetalae</taxon>
        <taxon>asterids</taxon>
        <taxon>lamiids</taxon>
        <taxon>Lamiales</taxon>
        <taxon>Orobanchaceae</taxon>
        <taxon>Buchnereae</taxon>
        <taxon>Striga</taxon>
    </lineage>
</organism>
<accession>A0A5A7PAM5</accession>
<feature type="region of interest" description="Disordered" evidence="1">
    <location>
        <begin position="78"/>
        <end position="110"/>
    </location>
</feature>
<dbReference type="PANTHER" id="PTHR33318">
    <property type="entry name" value="ASPARTYL/GLUTAMYL-TRNA(ASN/GLN) AMIDOTRANSFERASE SUBUNIT"/>
    <property type="match status" value="1"/>
</dbReference>
<feature type="compositionally biased region" description="Polar residues" evidence="1">
    <location>
        <begin position="290"/>
        <end position="302"/>
    </location>
</feature>